<dbReference type="GO" id="GO:0016887">
    <property type="term" value="F:ATP hydrolysis activity"/>
    <property type="evidence" value="ECO:0007669"/>
    <property type="project" value="InterPro"/>
</dbReference>
<comment type="subcellular location">
    <subcellularLocation>
        <location evidence="1">Cell membrane</location>
        <topology evidence="1">Multi-pass membrane protein</topology>
    </subcellularLocation>
</comment>
<dbReference type="PANTHER" id="PTHR43394">
    <property type="entry name" value="ATP-DEPENDENT PERMEASE MDL1, MITOCHONDRIAL"/>
    <property type="match status" value="1"/>
</dbReference>
<keyword evidence="3 8" id="KW-0812">Transmembrane</keyword>
<dbReference type="InterPro" id="IPR011527">
    <property type="entry name" value="ABC1_TM_dom"/>
</dbReference>
<dbReference type="OrthoDB" id="9762778at2"/>
<evidence type="ECO:0000256" key="1">
    <source>
        <dbReference type="ARBA" id="ARBA00004651"/>
    </source>
</evidence>
<dbReference type="GO" id="GO:0015421">
    <property type="term" value="F:ABC-type oligopeptide transporter activity"/>
    <property type="evidence" value="ECO:0007669"/>
    <property type="project" value="TreeGrafter"/>
</dbReference>
<dbReference type="Proteomes" id="UP000198619">
    <property type="component" value="Unassembled WGS sequence"/>
</dbReference>
<dbReference type="CDD" id="cd07346">
    <property type="entry name" value="ABC_6TM_exporters"/>
    <property type="match status" value="1"/>
</dbReference>
<dbReference type="Gene3D" id="1.20.1560.10">
    <property type="entry name" value="ABC transporter type 1, transmembrane domain"/>
    <property type="match status" value="1"/>
</dbReference>
<protein>
    <submittedName>
        <fullName evidence="11">ATP-binding cassette, subfamily B</fullName>
    </submittedName>
</protein>
<evidence type="ECO:0000256" key="4">
    <source>
        <dbReference type="ARBA" id="ARBA00022741"/>
    </source>
</evidence>
<feature type="transmembrane region" description="Helical" evidence="8">
    <location>
        <begin position="164"/>
        <end position="181"/>
    </location>
</feature>
<dbReference type="GO" id="GO:0005524">
    <property type="term" value="F:ATP binding"/>
    <property type="evidence" value="ECO:0007669"/>
    <property type="project" value="UniProtKB-KW"/>
</dbReference>
<dbReference type="RefSeq" id="WP_090042941.1">
    <property type="nucleotide sequence ID" value="NZ_FOKI01000046.1"/>
</dbReference>
<feature type="transmembrane region" description="Helical" evidence="8">
    <location>
        <begin position="137"/>
        <end position="158"/>
    </location>
</feature>
<dbReference type="GO" id="GO:0005886">
    <property type="term" value="C:plasma membrane"/>
    <property type="evidence" value="ECO:0007669"/>
    <property type="project" value="UniProtKB-SubCell"/>
</dbReference>
<dbReference type="InterPro" id="IPR036640">
    <property type="entry name" value="ABC1_TM_sf"/>
</dbReference>
<keyword evidence="2" id="KW-0813">Transport</keyword>
<dbReference type="InterPro" id="IPR003439">
    <property type="entry name" value="ABC_transporter-like_ATP-bd"/>
</dbReference>
<dbReference type="PROSITE" id="PS00211">
    <property type="entry name" value="ABC_TRANSPORTER_1"/>
    <property type="match status" value="1"/>
</dbReference>
<dbReference type="Pfam" id="PF00005">
    <property type="entry name" value="ABC_tran"/>
    <property type="match status" value="1"/>
</dbReference>
<dbReference type="InterPro" id="IPR027417">
    <property type="entry name" value="P-loop_NTPase"/>
</dbReference>
<dbReference type="FunFam" id="1.20.1560.10:FF:000127">
    <property type="entry name" value="ABC transporter ATP-binding protein"/>
    <property type="match status" value="1"/>
</dbReference>
<dbReference type="SUPFAM" id="SSF90123">
    <property type="entry name" value="ABC transporter transmembrane region"/>
    <property type="match status" value="1"/>
</dbReference>
<evidence type="ECO:0000313" key="11">
    <source>
        <dbReference type="EMBL" id="SFB41173.1"/>
    </source>
</evidence>
<accession>A0A1I1AY30</accession>
<feature type="transmembrane region" description="Helical" evidence="8">
    <location>
        <begin position="21"/>
        <end position="44"/>
    </location>
</feature>
<dbReference type="Pfam" id="PF00664">
    <property type="entry name" value="ABC_membrane"/>
    <property type="match status" value="1"/>
</dbReference>
<evidence type="ECO:0000259" key="10">
    <source>
        <dbReference type="PROSITE" id="PS50929"/>
    </source>
</evidence>
<evidence type="ECO:0000256" key="6">
    <source>
        <dbReference type="ARBA" id="ARBA00022989"/>
    </source>
</evidence>
<dbReference type="EMBL" id="FOKI01000046">
    <property type="protein sequence ID" value="SFB41173.1"/>
    <property type="molecule type" value="Genomic_DNA"/>
</dbReference>
<name>A0A1I1AY30_9CLOT</name>
<evidence type="ECO:0000259" key="9">
    <source>
        <dbReference type="PROSITE" id="PS50893"/>
    </source>
</evidence>
<feature type="transmembrane region" description="Helical" evidence="8">
    <location>
        <begin position="270"/>
        <end position="290"/>
    </location>
</feature>
<dbReference type="PROSITE" id="PS50929">
    <property type="entry name" value="ABC_TM1F"/>
    <property type="match status" value="1"/>
</dbReference>
<evidence type="ECO:0000256" key="2">
    <source>
        <dbReference type="ARBA" id="ARBA00022448"/>
    </source>
</evidence>
<evidence type="ECO:0000256" key="7">
    <source>
        <dbReference type="ARBA" id="ARBA00023136"/>
    </source>
</evidence>
<organism evidence="11 12">
    <name type="scientific">Clostridium frigidicarnis</name>
    <dbReference type="NCBI Taxonomy" id="84698"/>
    <lineage>
        <taxon>Bacteria</taxon>
        <taxon>Bacillati</taxon>
        <taxon>Bacillota</taxon>
        <taxon>Clostridia</taxon>
        <taxon>Eubacteriales</taxon>
        <taxon>Clostridiaceae</taxon>
        <taxon>Clostridium</taxon>
    </lineage>
</organism>
<reference evidence="11 12" key="1">
    <citation type="submission" date="2016-10" db="EMBL/GenBank/DDBJ databases">
        <authorList>
            <person name="de Groot N.N."/>
        </authorList>
    </citation>
    <scope>NUCLEOTIDE SEQUENCE [LARGE SCALE GENOMIC DNA]</scope>
    <source>
        <strain evidence="11 12">DSM 12271</strain>
    </source>
</reference>
<dbReference type="SMART" id="SM00382">
    <property type="entry name" value="AAA"/>
    <property type="match status" value="1"/>
</dbReference>
<dbReference type="Gene3D" id="3.40.50.300">
    <property type="entry name" value="P-loop containing nucleotide triphosphate hydrolases"/>
    <property type="match status" value="1"/>
</dbReference>
<dbReference type="FunFam" id="3.40.50.300:FF:000287">
    <property type="entry name" value="Multidrug ABC transporter ATP-binding protein"/>
    <property type="match status" value="1"/>
</dbReference>
<keyword evidence="6 8" id="KW-1133">Transmembrane helix</keyword>
<dbReference type="PANTHER" id="PTHR43394:SF1">
    <property type="entry name" value="ATP-BINDING CASSETTE SUB-FAMILY B MEMBER 10, MITOCHONDRIAL"/>
    <property type="match status" value="1"/>
</dbReference>
<feature type="transmembrane region" description="Helical" evidence="8">
    <location>
        <begin position="59"/>
        <end position="81"/>
    </location>
</feature>
<dbReference type="PROSITE" id="PS50893">
    <property type="entry name" value="ABC_TRANSPORTER_2"/>
    <property type="match status" value="1"/>
</dbReference>
<keyword evidence="12" id="KW-1185">Reference proteome</keyword>
<keyword evidence="5 11" id="KW-0067">ATP-binding</keyword>
<dbReference type="InterPro" id="IPR017871">
    <property type="entry name" value="ABC_transporter-like_CS"/>
</dbReference>
<keyword evidence="4" id="KW-0547">Nucleotide-binding</keyword>
<dbReference type="InterPro" id="IPR003593">
    <property type="entry name" value="AAA+_ATPase"/>
</dbReference>
<evidence type="ECO:0000313" key="12">
    <source>
        <dbReference type="Proteomes" id="UP000198619"/>
    </source>
</evidence>
<evidence type="ECO:0000256" key="3">
    <source>
        <dbReference type="ARBA" id="ARBA00022692"/>
    </source>
</evidence>
<gene>
    <name evidence="11" type="ORF">SAMN04488528_10469</name>
</gene>
<feature type="domain" description="ABC transporter" evidence="9">
    <location>
        <begin position="334"/>
        <end position="567"/>
    </location>
</feature>
<proteinExistence type="predicted"/>
<dbReference type="InterPro" id="IPR039421">
    <property type="entry name" value="Type_1_exporter"/>
</dbReference>
<keyword evidence="7 8" id="KW-0472">Membrane</keyword>
<evidence type="ECO:0000256" key="5">
    <source>
        <dbReference type="ARBA" id="ARBA00022840"/>
    </source>
</evidence>
<evidence type="ECO:0000256" key="8">
    <source>
        <dbReference type="SAM" id="Phobius"/>
    </source>
</evidence>
<sequence>MKIFYNITGGKPKKLMKPIGFTILANIIDMLPFAFAIFFLQLLFEPFVTPGTAINTAKLWSTFIGLIIAMAIMFIAEIPAYRHSYRDAYMTAAEGRAELAEHLRKLPIGYLTAQDSGILSNMMMADFTMIEHGMSHVVPSLIGALVTPVIAFISLAFIDWRMSIAMFAAMPLVLLIILGTAKLQKTFGKGVNDANVNAGNRLEEYLEGIRVIKSCNMTGEHSHNLEKAFRELMKQSIKMEGLLQSIILTVTPLLRAGLTIMIYVGSYLLLGGSLSIMVFATFLIIGTRIFDPLSEAIINFTVLRYGAQSGERITEFMTEPVMNGTQSPPEGNDIVFEKVSFAYKNNQVLKDISISMKAGTLTALVGPSGSGKSTILKLAARFYDPMEGRVLLGGRDMKDIEPEELFKRISMVFQDVYLFQDTIGNNMRFGREDATQLELEEVARKACCHDFIMNLPKGYDTLVGEGGCTLSGGEKQRISIARAILKNAPIVLLDEATASLDPENEVDVQKAINELIKERTVIVIAHRLKTIHGADNIIVLDNGHVVEEGKNKELLELDGLYSKLWNLQQKSNSLKLV</sequence>
<feature type="domain" description="ABC transmembrane type-1" evidence="10">
    <location>
        <begin position="19"/>
        <end position="303"/>
    </location>
</feature>
<dbReference type="SUPFAM" id="SSF52540">
    <property type="entry name" value="P-loop containing nucleoside triphosphate hydrolases"/>
    <property type="match status" value="1"/>
</dbReference>
<dbReference type="AlphaFoldDB" id="A0A1I1AY30"/>
<dbReference type="STRING" id="84698.SAMN04488528_10469"/>